<evidence type="ECO:0000313" key="4">
    <source>
        <dbReference type="Proteomes" id="UP000198701"/>
    </source>
</evidence>
<dbReference type="InterPro" id="IPR000253">
    <property type="entry name" value="FHA_dom"/>
</dbReference>
<gene>
    <name evidence="3" type="ORF">SAMN05216282_102295</name>
</gene>
<keyword evidence="4" id="KW-1185">Reference proteome</keyword>
<dbReference type="Proteomes" id="UP000198701">
    <property type="component" value="Unassembled WGS sequence"/>
</dbReference>
<protein>
    <submittedName>
        <fullName evidence="3">FHA domain-containing protein</fullName>
    </submittedName>
</protein>
<dbReference type="RefSeq" id="WP_092321629.1">
    <property type="nucleotide sequence ID" value="NZ_FNFU01000002.1"/>
</dbReference>
<dbReference type="PROSITE" id="PS50006">
    <property type="entry name" value="FHA_DOMAIN"/>
    <property type="match status" value="1"/>
</dbReference>
<dbReference type="AlphaFoldDB" id="A0A1G8YVH9"/>
<keyword evidence="1" id="KW-0597">Phosphoprotein</keyword>
<accession>A0A1G8YVH9</accession>
<evidence type="ECO:0000256" key="1">
    <source>
        <dbReference type="ARBA" id="ARBA00022553"/>
    </source>
</evidence>
<feature type="region of interest" description="Disordered" evidence="2">
    <location>
        <begin position="207"/>
        <end position="230"/>
    </location>
</feature>
<dbReference type="InterPro" id="IPR008984">
    <property type="entry name" value="SMAD_FHA_dom_sf"/>
</dbReference>
<organism evidence="3 4">
    <name type="scientific">Cryobacterium psychrotolerans</name>
    <dbReference type="NCBI Taxonomy" id="386301"/>
    <lineage>
        <taxon>Bacteria</taxon>
        <taxon>Bacillati</taxon>
        <taxon>Actinomycetota</taxon>
        <taxon>Actinomycetes</taxon>
        <taxon>Micrococcales</taxon>
        <taxon>Microbacteriaceae</taxon>
        <taxon>Cryobacterium</taxon>
    </lineage>
</organism>
<dbReference type="Pfam" id="PF00498">
    <property type="entry name" value="FHA"/>
    <property type="match status" value="1"/>
</dbReference>
<reference evidence="3 4" key="1">
    <citation type="submission" date="2016-10" db="EMBL/GenBank/DDBJ databases">
        <authorList>
            <person name="de Groot N.N."/>
        </authorList>
    </citation>
    <scope>NUCLEOTIDE SEQUENCE [LARGE SCALE GENOMIC DNA]</scope>
    <source>
        <strain evidence="3 4">CGMCC 1.5382</strain>
    </source>
</reference>
<dbReference type="EMBL" id="FNFU01000002">
    <property type="protein sequence ID" value="SDK06444.1"/>
    <property type="molecule type" value="Genomic_DNA"/>
</dbReference>
<dbReference type="SUPFAM" id="SSF49879">
    <property type="entry name" value="SMAD/FHA domain"/>
    <property type="match status" value="1"/>
</dbReference>
<sequence>MARVGYGLTPGGSGEWTFVAGRAFLAAVPAGTHPGIVAKLTGLVSEPRITIEALVSLLPLAGEDAVANLVVVVPGDPTDSDGIPVSAVVRGRIAVDVFSVGGSRRFTDRDIRPWLLADFRSVIGLVIGSPLADVVPASRLDSGRTVELGAIAADTLFWSLAALAREDDDTIIRGPAPLPVHAPAPLPVPVPAPLSLADADTVVRPPQAAQDTVIARRRERRERRPAAEAAPLARGTHYGFRLPDGEERRLDAVYFLGRRPRSPRITGGPLPRLVTVTSPTSAVSATHLEIRQEGDTVVVTDLNSTNGTLVNPPRGKIGRSQRLAPGQSLAVAPGTTVDIGDGNIVEVLPASER</sequence>
<evidence type="ECO:0000313" key="3">
    <source>
        <dbReference type="EMBL" id="SDK06444.1"/>
    </source>
</evidence>
<dbReference type="Gene3D" id="2.60.200.20">
    <property type="match status" value="1"/>
</dbReference>
<dbReference type="OrthoDB" id="5485098at2"/>
<proteinExistence type="predicted"/>
<name>A0A1G8YVH9_9MICO</name>
<dbReference type="SMART" id="SM00240">
    <property type="entry name" value="FHA"/>
    <property type="match status" value="1"/>
</dbReference>
<dbReference type="STRING" id="386301.SAMN05216282_102295"/>
<evidence type="ECO:0000256" key="2">
    <source>
        <dbReference type="SAM" id="MobiDB-lite"/>
    </source>
</evidence>